<sequence length="847" mass="95354">MAEEFLSPIDTHSEASLPFSSADAPETDSLEQLQSEEQIQLLDAIDTLKSQGVNEFVSLPQLIVCGEQSSGKSSVLEGLTRLRFPTKDTLCTTFATEVNLRSNPNFNITCTIRPVTTRQPTEIRKLQRFKKVYQTLHDFSFPVLVDEARECMATAGSVRKSFDQFFHDTLRIEYSGPELPRLTVVDLPGLTQSDLGDNKNAPKQVEDLVLGYMAEPQSIALVIVSAQNDLENQSILNHARTKLGGQRVLGIVTKPDKLDVGSGKEKKIIDLMTNKTGLHPEYGWHAVKNRDYTTSHWSNTERDDAEQQFFSTGVWKAFSRCDLGIDTLRTKLSKILLQQIQKELPNLIASVHTQLSETKKQLKLLGESREKPSEQRRFLTEKAERFQSLTNCALKGIYSDRFFALSSEDGRVATRLRTEVQNLNIAFASTMYRKGHSMAIIDEDTTARPNTLTSNLAQEYDVEFDEPQQVTKAELLQNFIGAHVRQSRPAGLPSLVNPWVIGEVFQKQSIAWEEIAAFHLDKVFEAIENYIEVSLTSFLDHQTTSKLKLEHISVEMEERKRLLDDKLQELLVPYKEYDPMTYDPQFINEIREIRDRRKATGLFNHTNQPKSIFGTPAPTSGNIGSQQLLTESLDDFTNSEILDLMQTYYKSAISVFINNVAILGVESCLMSNLTSIFSPSLVSSMSDEQLNLIASESSEIVSNRALLNRKLNALTKGKALLRSHVLTAPQVSIFTQSTPQTRSIPRSRSQQPVVERPTRSEDSRSRTPTPQRSDTIDDISSSFDQLSVTPPEEKKTRQSPSTARKMARMRTGRGERFAFRTSSVEDSEEELSAFGMINGYEQPISVA</sequence>
<keyword evidence="7" id="KW-1185">Reference proteome</keyword>
<dbReference type="InterPro" id="IPR022812">
    <property type="entry name" value="Dynamin"/>
</dbReference>
<evidence type="ECO:0000256" key="2">
    <source>
        <dbReference type="ARBA" id="ARBA00023134"/>
    </source>
</evidence>
<dbReference type="GO" id="GO:0003924">
    <property type="term" value="F:GTPase activity"/>
    <property type="evidence" value="ECO:0007669"/>
    <property type="project" value="InterPro"/>
</dbReference>
<comment type="caution">
    <text evidence="6">The sequence shown here is derived from an EMBL/GenBank/DDBJ whole genome shotgun (WGS) entry which is preliminary data.</text>
</comment>
<dbReference type="PRINTS" id="PR00195">
    <property type="entry name" value="DYNAMIN"/>
</dbReference>
<dbReference type="EMBL" id="JAGMWT010000008">
    <property type="protein sequence ID" value="KAH7123533.1"/>
    <property type="molecule type" value="Genomic_DNA"/>
</dbReference>
<feature type="domain" description="GED" evidence="4">
    <location>
        <begin position="638"/>
        <end position="729"/>
    </location>
</feature>
<dbReference type="GO" id="GO:0016559">
    <property type="term" value="P:peroxisome fission"/>
    <property type="evidence" value="ECO:0007669"/>
    <property type="project" value="TreeGrafter"/>
</dbReference>
<dbReference type="AlphaFoldDB" id="A0A9P9DQP8"/>
<dbReference type="Pfam" id="PF01031">
    <property type="entry name" value="Dynamin_M"/>
    <property type="match status" value="1"/>
</dbReference>
<protein>
    <submittedName>
        <fullName evidence="6">Dynamin-1</fullName>
    </submittedName>
</protein>
<accession>A0A9P9DQP8</accession>
<evidence type="ECO:0000256" key="1">
    <source>
        <dbReference type="ARBA" id="ARBA00022741"/>
    </source>
</evidence>
<dbReference type="InterPro" id="IPR027417">
    <property type="entry name" value="P-loop_NTPase"/>
</dbReference>
<dbReference type="GO" id="GO:0005874">
    <property type="term" value="C:microtubule"/>
    <property type="evidence" value="ECO:0007669"/>
    <property type="project" value="TreeGrafter"/>
</dbReference>
<dbReference type="PANTHER" id="PTHR11566">
    <property type="entry name" value="DYNAMIN"/>
    <property type="match status" value="1"/>
</dbReference>
<dbReference type="PROSITE" id="PS51388">
    <property type="entry name" value="GED"/>
    <property type="match status" value="1"/>
</dbReference>
<dbReference type="GO" id="GO:0005739">
    <property type="term" value="C:mitochondrion"/>
    <property type="evidence" value="ECO:0007669"/>
    <property type="project" value="TreeGrafter"/>
</dbReference>
<dbReference type="OrthoDB" id="415706at2759"/>
<dbReference type="GO" id="GO:0048312">
    <property type="term" value="P:intracellular distribution of mitochondria"/>
    <property type="evidence" value="ECO:0007669"/>
    <property type="project" value="TreeGrafter"/>
</dbReference>
<keyword evidence="1" id="KW-0547">Nucleotide-binding</keyword>
<dbReference type="InterPro" id="IPR030381">
    <property type="entry name" value="G_DYNAMIN_dom"/>
</dbReference>
<dbReference type="InterPro" id="IPR000375">
    <property type="entry name" value="Dynamin_stalk"/>
</dbReference>
<feature type="compositionally biased region" description="Polar residues" evidence="3">
    <location>
        <begin position="736"/>
        <end position="752"/>
    </location>
</feature>
<dbReference type="GO" id="GO:0006897">
    <property type="term" value="P:endocytosis"/>
    <property type="evidence" value="ECO:0007669"/>
    <property type="project" value="TreeGrafter"/>
</dbReference>
<dbReference type="Proteomes" id="UP000700596">
    <property type="component" value="Unassembled WGS sequence"/>
</dbReference>
<feature type="region of interest" description="Disordered" evidence="3">
    <location>
        <begin position="736"/>
        <end position="823"/>
    </location>
</feature>
<dbReference type="Gene3D" id="3.40.50.300">
    <property type="entry name" value="P-loop containing nucleotide triphosphate hydrolases"/>
    <property type="match status" value="1"/>
</dbReference>
<reference evidence="6" key="1">
    <citation type="journal article" date="2021" name="Nat. Commun.">
        <title>Genetic determinants of endophytism in the Arabidopsis root mycobiome.</title>
        <authorList>
            <person name="Mesny F."/>
            <person name="Miyauchi S."/>
            <person name="Thiergart T."/>
            <person name="Pickel B."/>
            <person name="Atanasova L."/>
            <person name="Karlsson M."/>
            <person name="Huettel B."/>
            <person name="Barry K.W."/>
            <person name="Haridas S."/>
            <person name="Chen C."/>
            <person name="Bauer D."/>
            <person name="Andreopoulos W."/>
            <person name="Pangilinan J."/>
            <person name="LaButti K."/>
            <person name="Riley R."/>
            <person name="Lipzen A."/>
            <person name="Clum A."/>
            <person name="Drula E."/>
            <person name="Henrissat B."/>
            <person name="Kohler A."/>
            <person name="Grigoriev I.V."/>
            <person name="Martin F.M."/>
            <person name="Hacquard S."/>
        </authorList>
    </citation>
    <scope>NUCLEOTIDE SEQUENCE</scope>
    <source>
        <strain evidence="6">MPI-CAGE-CH-0243</strain>
    </source>
</reference>
<dbReference type="GO" id="GO:0005525">
    <property type="term" value="F:GTP binding"/>
    <property type="evidence" value="ECO:0007669"/>
    <property type="project" value="InterPro"/>
</dbReference>
<evidence type="ECO:0000313" key="7">
    <source>
        <dbReference type="Proteomes" id="UP000700596"/>
    </source>
</evidence>
<organism evidence="6 7">
    <name type="scientific">Dendryphion nanum</name>
    <dbReference type="NCBI Taxonomy" id="256645"/>
    <lineage>
        <taxon>Eukaryota</taxon>
        <taxon>Fungi</taxon>
        <taxon>Dikarya</taxon>
        <taxon>Ascomycota</taxon>
        <taxon>Pezizomycotina</taxon>
        <taxon>Dothideomycetes</taxon>
        <taxon>Pleosporomycetidae</taxon>
        <taxon>Pleosporales</taxon>
        <taxon>Torulaceae</taxon>
        <taxon>Dendryphion</taxon>
    </lineage>
</organism>
<dbReference type="GO" id="GO:0000266">
    <property type="term" value="P:mitochondrial fission"/>
    <property type="evidence" value="ECO:0007669"/>
    <property type="project" value="TreeGrafter"/>
</dbReference>
<dbReference type="CDD" id="cd08771">
    <property type="entry name" value="DLP_1"/>
    <property type="match status" value="1"/>
</dbReference>
<dbReference type="InterPro" id="IPR020850">
    <property type="entry name" value="GED_dom"/>
</dbReference>
<dbReference type="GO" id="GO:0008017">
    <property type="term" value="F:microtubule binding"/>
    <property type="evidence" value="ECO:0007669"/>
    <property type="project" value="TreeGrafter"/>
</dbReference>
<dbReference type="GO" id="GO:0016020">
    <property type="term" value="C:membrane"/>
    <property type="evidence" value="ECO:0007669"/>
    <property type="project" value="TreeGrafter"/>
</dbReference>
<feature type="compositionally biased region" description="Basic and acidic residues" evidence="3">
    <location>
        <begin position="756"/>
        <end position="765"/>
    </location>
</feature>
<feature type="region of interest" description="Disordered" evidence="3">
    <location>
        <begin position="1"/>
        <end position="31"/>
    </location>
</feature>
<dbReference type="SMART" id="SM00053">
    <property type="entry name" value="DYNc"/>
    <property type="match status" value="1"/>
</dbReference>
<evidence type="ECO:0000313" key="6">
    <source>
        <dbReference type="EMBL" id="KAH7123533.1"/>
    </source>
</evidence>
<evidence type="ECO:0000259" key="4">
    <source>
        <dbReference type="PROSITE" id="PS51388"/>
    </source>
</evidence>
<evidence type="ECO:0000256" key="3">
    <source>
        <dbReference type="SAM" id="MobiDB-lite"/>
    </source>
</evidence>
<dbReference type="InterPro" id="IPR001401">
    <property type="entry name" value="Dynamin_GTPase"/>
</dbReference>
<dbReference type="Pfam" id="PF00350">
    <property type="entry name" value="Dynamin_N"/>
    <property type="match status" value="1"/>
</dbReference>
<dbReference type="SUPFAM" id="SSF52540">
    <property type="entry name" value="P-loop containing nucleoside triphosphate hydrolases"/>
    <property type="match status" value="1"/>
</dbReference>
<keyword evidence="2" id="KW-0342">GTP-binding</keyword>
<feature type="domain" description="Dynamin-type G" evidence="5">
    <location>
        <begin position="56"/>
        <end position="345"/>
    </location>
</feature>
<dbReference type="InterPro" id="IPR045063">
    <property type="entry name" value="Dynamin_N"/>
</dbReference>
<dbReference type="PROSITE" id="PS51718">
    <property type="entry name" value="G_DYNAMIN_2"/>
    <property type="match status" value="1"/>
</dbReference>
<evidence type="ECO:0000259" key="5">
    <source>
        <dbReference type="PROSITE" id="PS51718"/>
    </source>
</evidence>
<proteinExistence type="predicted"/>
<name>A0A9P9DQP8_9PLEO</name>
<dbReference type="FunFam" id="3.40.50.300:FF:001425">
    <property type="entry name" value="Dynamin GTPase, putative"/>
    <property type="match status" value="1"/>
</dbReference>
<dbReference type="PANTHER" id="PTHR11566:SF149">
    <property type="entry name" value="GTPASE, PUTATIVE (AFU_ORTHOLOGUE AFUA_6G11890)-RELATED"/>
    <property type="match status" value="1"/>
</dbReference>
<gene>
    <name evidence="6" type="ORF">B0J11DRAFT_606332</name>
</gene>